<reference evidence="3" key="1">
    <citation type="submission" date="2017-06" db="EMBL/GenBank/DDBJ databases">
        <authorList>
            <person name="Varghese N."/>
            <person name="Submissions S."/>
        </authorList>
    </citation>
    <scope>NUCLEOTIDE SEQUENCE [LARGE SCALE GENOMIC DNA]</scope>
    <source>
        <strain evidence="3">DSM 11116</strain>
    </source>
</reference>
<dbReference type="EMBL" id="FYEW01000001">
    <property type="protein sequence ID" value="SNC59875.1"/>
    <property type="molecule type" value="Genomic_DNA"/>
</dbReference>
<organism evidence="2 3">
    <name type="scientific">Hymenobacter gelipurpurascens</name>
    <dbReference type="NCBI Taxonomy" id="89968"/>
    <lineage>
        <taxon>Bacteria</taxon>
        <taxon>Pseudomonadati</taxon>
        <taxon>Bacteroidota</taxon>
        <taxon>Cytophagia</taxon>
        <taxon>Cytophagales</taxon>
        <taxon>Hymenobacteraceae</taxon>
        <taxon>Hymenobacter</taxon>
    </lineage>
</organism>
<keyword evidence="3" id="KW-1185">Reference proteome</keyword>
<protein>
    <submittedName>
        <fullName evidence="2">Suppressor of fused protein (SUFU)</fullName>
    </submittedName>
</protein>
<dbReference type="InterPro" id="IPR020941">
    <property type="entry name" value="SUFU-like_domain"/>
</dbReference>
<feature type="domain" description="Suppressor of fused-like" evidence="1">
    <location>
        <begin position="37"/>
        <end position="180"/>
    </location>
</feature>
<dbReference type="RefSeq" id="WP_088841512.1">
    <property type="nucleotide sequence ID" value="NZ_FYEW01000001.1"/>
</dbReference>
<proteinExistence type="predicted"/>
<evidence type="ECO:0000313" key="2">
    <source>
        <dbReference type="EMBL" id="SNC59875.1"/>
    </source>
</evidence>
<dbReference type="Pfam" id="PF05076">
    <property type="entry name" value="SUFU"/>
    <property type="match status" value="1"/>
</dbReference>
<dbReference type="Proteomes" id="UP000198131">
    <property type="component" value="Unassembled WGS sequence"/>
</dbReference>
<evidence type="ECO:0000313" key="3">
    <source>
        <dbReference type="Proteomes" id="UP000198131"/>
    </source>
</evidence>
<evidence type="ECO:0000259" key="1">
    <source>
        <dbReference type="Pfam" id="PF05076"/>
    </source>
</evidence>
<gene>
    <name evidence="2" type="ORF">SAMN06265337_0144</name>
</gene>
<accession>A0A212T1I6</accession>
<sequence>MGALEKYLEHLDRIFQIEPEFYPERTLIEGLYGVTSIVYRDIPEPGMVTGITFGLSLLDHPEWQLSRPELCISVESDDTSWARVAGYLANQGRGKLGFCYGDTINFRAQIADDSEMDAFLIFAPAILDSQDYLNIDIGQEYKINVAGLFPIYSSEIGVCHEMGFEKFWHHPDFDMYDVKRKRIQL</sequence>
<name>A0A212T1I6_9BACT</name>
<dbReference type="OrthoDB" id="2902204at2"/>
<dbReference type="AlphaFoldDB" id="A0A212T1I6"/>